<dbReference type="Gene3D" id="3.30.70.1120">
    <property type="entry name" value="TT1725-like"/>
    <property type="match status" value="1"/>
</dbReference>
<protein>
    <submittedName>
        <fullName evidence="1">DUF503 domain-containing protein</fullName>
    </submittedName>
</protein>
<gene>
    <name evidence="1" type="ORF">ENU72_00405</name>
</gene>
<dbReference type="InterPro" id="IPR007546">
    <property type="entry name" value="DUF503"/>
</dbReference>
<accession>A0A7V4E1Q3</accession>
<dbReference type="AlphaFoldDB" id="A0A7V4E1Q3"/>
<dbReference type="EMBL" id="DTDP01000015">
    <property type="protein sequence ID" value="HGK53473.1"/>
    <property type="molecule type" value="Genomic_DNA"/>
</dbReference>
<sequence length="93" mass="11095">MIAAKITFEIFLNGVNNLKEKRKIINSLKDTLRNNFNISISEVDYEDLWQRSKFLIGIVGKDLTSLDKKIQKIFNFLKEKNEFELIDFKKEYF</sequence>
<proteinExistence type="predicted"/>
<organism evidence="1">
    <name type="scientific">candidate division WOR-3 bacterium</name>
    <dbReference type="NCBI Taxonomy" id="2052148"/>
    <lineage>
        <taxon>Bacteria</taxon>
        <taxon>Bacteria division WOR-3</taxon>
    </lineage>
</organism>
<evidence type="ECO:0000313" key="1">
    <source>
        <dbReference type="EMBL" id="HGK53473.1"/>
    </source>
</evidence>
<dbReference type="PANTHER" id="PTHR36441">
    <property type="entry name" value="HYPOTHETICAL CYTOSOLIC PROTEIN"/>
    <property type="match status" value="1"/>
</dbReference>
<dbReference type="Pfam" id="PF04456">
    <property type="entry name" value="DUF503"/>
    <property type="match status" value="1"/>
</dbReference>
<dbReference type="PANTHER" id="PTHR36441:SF1">
    <property type="entry name" value="DUF503 DOMAIN-CONTAINING PROTEIN"/>
    <property type="match status" value="1"/>
</dbReference>
<name>A0A7V4E1Q3_UNCW3</name>
<dbReference type="SUPFAM" id="SSF103007">
    <property type="entry name" value="Hypothetical protein TT1725"/>
    <property type="match status" value="1"/>
</dbReference>
<reference evidence="1" key="1">
    <citation type="journal article" date="2020" name="mSystems">
        <title>Genome- and Community-Level Interaction Insights into Carbon Utilization and Element Cycling Functions of Hydrothermarchaeota in Hydrothermal Sediment.</title>
        <authorList>
            <person name="Zhou Z."/>
            <person name="Liu Y."/>
            <person name="Xu W."/>
            <person name="Pan J."/>
            <person name="Luo Z.H."/>
            <person name="Li M."/>
        </authorList>
    </citation>
    <scope>NUCLEOTIDE SEQUENCE [LARGE SCALE GENOMIC DNA]</scope>
    <source>
        <strain evidence="1">SpSt-695</strain>
    </source>
</reference>
<dbReference type="InterPro" id="IPR036746">
    <property type="entry name" value="TT1725-like_sf"/>
</dbReference>
<comment type="caution">
    <text evidence="1">The sequence shown here is derived from an EMBL/GenBank/DDBJ whole genome shotgun (WGS) entry which is preliminary data.</text>
</comment>